<dbReference type="SUPFAM" id="SSF69118">
    <property type="entry name" value="AhpD-like"/>
    <property type="match status" value="1"/>
</dbReference>
<feature type="region of interest" description="Disordered" evidence="1">
    <location>
        <begin position="79"/>
        <end position="111"/>
    </location>
</feature>
<dbReference type="Proteomes" id="UP001272515">
    <property type="component" value="Unassembled WGS sequence"/>
</dbReference>
<evidence type="ECO:0000313" key="3">
    <source>
        <dbReference type="EMBL" id="MDV5087408.1"/>
    </source>
</evidence>
<comment type="caution">
    <text evidence="3">The sequence shown here is derived from an EMBL/GenBank/DDBJ whole genome shotgun (WGS) entry which is preliminary data.</text>
</comment>
<dbReference type="RefSeq" id="WP_317329259.1">
    <property type="nucleotide sequence ID" value="NZ_JAWJZA010000010.1"/>
</dbReference>
<evidence type="ECO:0008006" key="5">
    <source>
        <dbReference type="Google" id="ProtNLM"/>
    </source>
</evidence>
<reference evidence="3 4" key="1">
    <citation type="submission" date="2023-10" db="EMBL/GenBank/DDBJ databases">
        <title>Veillonella sp. nov., isolated from a pig farm feces dump.</title>
        <authorList>
            <person name="Chang Y.-H."/>
        </authorList>
    </citation>
    <scope>NUCLEOTIDE SEQUENCE [LARGE SCALE GENOMIC DNA]</scope>
    <source>
        <strain evidence="3 4">YH-vei2233</strain>
    </source>
</reference>
<dbReference type="InterPro" id="IPR029032">
    <property type="entry name" value="AhpD-like"/>
</dbReference>
<dbReference type="EMBL" id="JAWJZB010000001">
    <property type="protein sequence ID" value="MDV5087408.1"/>
    <property type="molecule type" value="Genomic_DNA"/>
</dbReference>
<keyword evidence="4" id="KW-1185">Reference proteome</keyword>
<name>A0ABU3Z654_9FIRM</name>
<organism evidence="3 4">
    <name type="scientific">Veillonella absiana</name>
    <dbReference type="NCBI Taxonomy" id="3079305"/>
    <lineage>
        <taxon>Bacteria</taxon>
        <taxon>Bacillati</taxon>
        <taxon>Bacillota</taxon>
        <taxon>Negativicutes</taxon>
        <taxon>Veillonellales</taxon>
        <taxon>Veillonellaceae</taxon>
        <taxon>Veillonella</taxon>
    </lineage>
</organism>
<sequence length="162" mass="17763">MKKLVILSLAVSLLTGGYAIETLGAAEQGVAIRQLYSAAGLKKTNNALGLFDRMSAESDFGIDYNKLNEQRLQGLNEALGKSSNESTTEASKGIKYNNFPKKRPKPYNRDRAKMGNLDREIIITAALAANVGANSIYEQHRNKLIELGLTPEQINMLESIAY</sequence>
<feature type="chain" id="PRO_5045491558" description="Carboxymuconolactone decarboxylase family protein" evidence="2">
    <location>
        <begin position="20"/>
        <end position="162"/>
    </location>
</feature>
<keyword evidence="2" id="KW-0732">Signal</keyword>
<proteinExistence type="predicted"/>
<evidence type="ECO:0000256" key="2">
    <source>
        <dbReference type="SAM" id="SignalP"/>
    </source>
</evidence>
<evidence type="ECO:0000313" key="4">
    <source>
        <dbReference type="Proteomes" id="UP001272515"/>
    </source>
</evidence>
<evidence type="ECO:0000256" key="1">
    <source>
        <dbReference type="SAM" id="MobiDB-lite"/>
    </source>
</evidence>
<gene>
    <name evidence="3" type="ORF">RVY80_00880</name>
</gene>
<protein>
    <recommendedName>
        <fullName evidence="5">Carboxymuconolactone decarboxylase family protein</fullName>
    </recommendedName>
</protein>
<feature type="signal peptide" evidence="2">
    <location>
        <begin position="1"/>
        <end position="19"/>
    </location>
</feature>
<feature type="compositionally biased region" description="Polar residues" evidence="1">
    <location>
        <begin position="81"/>
        <end position="90"/>
    </location>
</feature>
<accession>A0ABU3Z654</accession>